<dbReference type="InterPro" id="IPR051783">
    <property type="entry name" value="NAD(P)-dependent_oxidoreduct"/>
</dbReference>
<dbReference type="EMBL" id="MHSN01000018">
    <property type="protein sequence ID" value="OHA44785.1"/>
    <property type="molecule type" value="Genomic_DNA"/>
</dbReference>
<proteinExistence type="predicted"/>
<dbReference type="Proteomes" id="UP000176881">
    <property type="component" value="Unassembled WGS sequence"/>
</dbReference>
<sequence length="321" mass="36301">MKVLLTGITGNLGFEVSLDLIKRGITVVPCVRPGKRGALSFHSSKFEEVVECDLVEEKEIEFSGHIDCIVHCAGIVRFKTAGDKNEQMMTKVAKLARKLAVPIYYASTAFLYKPSGADTFNNDYELDKYKAEQILISSGIPNTIFRPSILTGNSVSGAIRNFSGYYLIVQAFLAAVGRAIEQKRQLRFPRMVGGSNIVPVDQAAESMGKIIEEGRLGQIFYVTNPLPPRSTWVLDETLNFFGVRQWVVEPDISFEEFVKLDLTEEEQAFSRFAKHFMPYWSLKYEFPESICTSNLIDLNYLTKALTIFRDQEQSTYEHKNN</sequence>
<dbReference type="GO" id="GO:0005737">
    <property type="term" value="C:cytoplasm"/>
    <property type="evidence" value="ECO:0007669"/>
    <property type="project" value="TreeGrafter"/>
</dbReference>
<organism evidence="2 3">
    <name type="scientific">Candidatus Taylorbacteria bacterium RIFCSPLOWO2_12_FULL_47_20</name>
    <dbReference type="NCBI Taxonomy" id="1802335"/>
    <lineage>
        <taxon>Bacteria</taxon>
        <taxon>Candidatus Tayloriibacteriota</taxon>
    </lineage>
</organism>
<dbReference type="InterPro" id="IPR013120">
    <property type="entry name" value="FAR_NAD-bd"/>
</dbReference>
<dbReference type="Gene3D" id="3.40.50.720">
    <property type="entry name" value="NAD(P)-binding Rossmann-like Domain"/>
    <property type="match status" value="1"/>
</dbReference>
<evidence type="ECO:0000313" key="2">
    <source>
        <dbReference type="EMBL" id="OHA44785.1"/>
    </source>
</evidence>
<evidence type="ECO:0000313" key="3">
    <source>
        <dbReference type="Proteomes" id="UP000176881"/>
    </source>
</evidence>
<dbReference type="PANTHER" id="PTHR48079">
    <property type="entry name" value="PROTEIN YEEZ"/>
    <property type="match status" value="1"/>
</dbReference>
<dbReference type="Pfam" id="PF07993">
    <property type="entry name" value="NAD_binding_4"/>
    <property type="match status" value="1"/>
</dbReference>
<gene>
    <name evidence="2" type="ORF">A3G59_00285</name>
</gene>
<dbReference type="GO" id="GO:0004029">
    <property type="term" value="F:aldehyde dehydrogenase (NAD+) activity"/>
    <property type="evidence" value="ECO:0007669"/>
    <property type="project" value="TreeGrafter"/>
</dbReference>
<dbReference type="PANTHER" id="PTHR48079:SF6">
    <property type="entry name" value="NAD(P)-BINDING DOMAIN-CONTAINING PROTEIN-RELATED"/>
    <property type="match status" value="1"/>
</dbReference>
<dbReference type="InterPro" id="IPR036291">
    <property type="entry name" value="NAD(P)-bd_dom_sf"/>
</dbReference>
<accession>A0A1G2P8T7</accession>
<name>A0A1G2P8T7_9BACT</name>
<protein>
    <recommendedName>
        <fullName evidence="1">Thioester reductase (TE) domain-containing protein</fullName>
    </recommendedName>
</protein>
<dbReference type="AlphaFoldDB" id="A0A1G2P8T7"/>
<evidence type="ECO:0000259" key="1">
    <source>
        <dbReference type="Pfam" id="PF07993"/>
    </source>
</evidence>
<feature type="domain" description="Thioester reductase (TE)" evidence="1">
    <location>
        <begin position="117"/>
        <end position="207"/>
    </location>
</feature>
<comment type="caution">
    <text evidence="2">The sequence shown here is derived from an EMBL/GenBank/DDBJ whole genome shotgun (WGS) entry which is preliminary data.</text>
</comment>
<dbReference type="STRING" id="1802335.A3G59_00285"/>
<dbReference type="SUPFAM" id="SSF51735">
    <property type="entry name" value="NAD(P)-binding Rossmann-fold domains"/>
    <property type="match status" value="1"/>
</dbReference>
<reference evidence="2 3" key="1">
    <citation type="journal article" date="2016" name="Nat. Commun.">
        <title>Thousands of microbial genomes shed light on interconnected biogeochemical processes in an aquifer system.</title>
        <authorList>
            <person name="Anantharaman K."/>
            <person name="Brown C.T."/>
            <person name="Hug L.A."/>
            <person name="Sharon I."/>
            <person name="Castelle C.J."/>
            <person name="Probst A.J."/>
            <person name="Thomas B.C."/>
            <person name="Singh A."/>
            <person name="Wilkins M.J."/>
            <person name="Karaoz U."/>
            <person name="Brodie E.L."/>
            <person name="Williams K.H."/>
            <person name="Hubbard S.S."/>
            <person name="Banfield J.F."/>
        </authorList>
    </citation>
    <scope>NUCLEOTIDE SEQUENCE [LARGE SCALE GENOMIC DNA]</scope>
</reference>